<dbReference type="InterPro" id="IPR001370">
    <property type="entry name" value="BIR_rpt"/>
</dbReference>
<organism evidence="4 5">
    <name type="scientific">Clostera anastomosis granulovirus B</name>
    <dbReference type="NCBI Taxonomy" id="1986290"/>
    <lineage>
        <taxon>Viruses</taxon>
        <taxon>Viruses incertae sedis</taxon>
        <taxon>Naldaviricetes</taxon>
        <taxon>Lefavirales</taxon>
        <taxon>Baculoviridae</taxon>
        <taxon>Betabaculovirus</taxon>
        <taxon>Betabaculovirus alterclanastomosis</taxon>
    </lineage>
</organism>
<name>A0A0K0WSJ4_9BBAC</name>
<dbReference type="GO" id="GO:0061630">
    <property type="term" value="F:ubiquitin protein ligase activity"/>
    <property type="evidence" value="ECO:0007669"/>
    <property type="project" value="TreeGrafter"/>
</dbReference>
<dbReference type="PROSITE" id="PS50089">
    <property type="entry name" value="ZF_RING_2"/>
    <property type="match status" value="1"/>
</dbReference>
<dbReference type="InterPro" id="IPR050784">
    <property type="entry name" value="IAP"/>
</dbReference>
<dbReference type="PANTHER" id="PTHR10044:SF139">
    <property type="entry name" value="DEATH-ASSOCIATED INHIBITOR OF APOPTOSIS 2"/>
    <property type="match status" value="1"/>
</dbReference>
<dbReference type="GO" id="GO:0031398">
    <property type="term" value="P:positive regulation of protein ubiquitination"/>
    <property type="evidence" value="ECO:0007669"/>
    <property type="project" value="TreeGrafter"/>
</dbReference>
<sequence>MWCDTVDMRVYSNRVQTFQNSGWPHNFLSPETMANSGFYYLKRGDEVRCSFCKVEIMQWKMGDDPTADHKRYAPQCKFAQGAIVNSTPFDNNAEEQQNECGDNTRPPKKPIHQQYIHFATRLQSFEKWQGVLLPKHLASAGFFYEGNQDRTICFWCGGRLDKWRYDDDAWTAHARWHPKCEYVANVKGEYYAQMVKSESCVIRRADEVVDKLICKICFVRNCDICFTPCGHVFVCGKCAQSLKPNTCPVCRSSTSIMRLFFV</sequence>
<dbReference type="SUPFAM" id="SSF57924">
    <property type="entry name" value="Inhibitor of apoptosis (IAP) repeat"/>
    <property type="match status" value="2"/>
</dbReference>
<evidence type="ECO:0000313" key="5">
    <source>
        <dbReference type="Proteomes" id="UP000232791"/>
    </source>
</evidence>
<gene>
    <name evidence="4" type="ORF">clas89</name>
</gene>
<dbReference type="PANTHER" id="PTHR10044">
    <property type="entry name" value="INHIBITOR OF APOPTOSIS"/>
    <property type="match status" value="1"/>
</dbReference>
<dbReference type="GO" id="GO:0090263">
    <property type="term" value="P:positive regulation of canonical Wnt signaling pathway"/>
    <property type="evidence" value="ECO:0007669"/>
    <property type="project" value="TreeGrafter"/>
</dbReference>
<feature type="domain" description="RING-type" evidence="3">
    <location>
        <begin position="214"/>
        <end position="251"/>
    </location>
</feature>
<dbReference type="Pfam" id="PF00653">
    <property type="entry name" value="BIR"/>
    <property type="match status" value="2"/>
</dbReference>
<dbReference type="OrthoDB" id="9255at10239"/>
<keyword evidence="1" id="KW-0479">Metal-binding</keyword>
<reference evidence="4 5" key="1">
    <citation type="journal article" date="2015" name="PLoS ONE">
        <title>The Complete Genome of a New Betabaculovirus from Clostera anastomosis.</title>
        <authorList>
            <person name="Yin F."/>
            <person name="Zhu Z."/>
            <person name="Liu X."/>
            <person name="Hou D."/>
            <person name="Wang J."/>
            <person name="Zhang L."/>
            <person name="Wang M."/>
            <person name="Kou Z."/>
            <person name="Wang H."/>
            <person name="Deng F."/>
            <person name="Hu Z."/>
        </authorList>
    </citation>
    <scope>NUCLEOTIDE SEQUENCE [LARGE SCALE GENOMIC DNA]</scope>
    <source>
        <strain evidence="4 5">ClasGV-B</strain>
    </source>
</reference>
<dbReference type="CDD" id="cd00022">
    <property type="entry name" value="BIR"/>
    <property type="match status" value="2"/>
</dbReference>
<evidence type="ECO:0000259" key="3">
    <source>
        <dbReference type="PROSITE" id="PS50089"/>
    </source>
</evidence>
<dbReference type="GO" id="GO:0051726">
    <property type="term" value="P:regulation of cell cycle"/>
    <property type="evidence" value="ECO:0007669"/>
    <property type="project" value="TreeGrafter"/>
</dbReference>
<evidence type="ECO:0000256" key="2">
    <source>
        <dbReference type="SAM" id="MobiDB-lite"/>
    </source>
</evidence>
<dbReference type="InterPro" id="IPR001841">
    <property type="entry name" value="Znf_RING"/>
</dbReference>
<dbReference type="SMART" id="SM00238">
    <property type="entry name" value="BIR"/>
    <property type="match status" value="2"/>
</dbReference>
<dbReference type="GO" id="GO:0008270">
    <property type="term" value="F:zinc ion binding"/>
    <property type="evidence" value="ECO:0007669"/>
    <property type="project" value="UniProtKB-KW"/>
</dbReference>
<dbReference type="EMBL" id="KR091910">
    <property type="protein sequence ID" value="AKS25432.1"/>
    <property type="molecule type" value="Genomic_DNA"/>
</dbReference>
<keyword evidence="1" id="KW-0862">Zinc</keyword>
<keyword evidence="1" id="KW-0863">Zinc-finger</keyword>
<dbReference type="Pfam" id="PF13920">
    <property type="entry name" value="zf-C3HC4_3"/>
    <property type="match status" value="1"/>
</dbReference>
<dbReference type="GO" id="GO:0043027">
    <property type="term" value="F:cysteine-type endopeptidase inhibitor activity involved in apoptotic process"/>
    <property type="evidence" value="ECO:0007669"/>
    <property type="project" value="TreeGrafter"/>
</dbReference>
<dbReference type="Gene3D" id="1.10.1170.10">
    <property type="entry name" value="Inhibitor Of Apoptosis Protein (2mihbC-IAP-1), Chain A"/>
    <property type="match status" value="2"/>
</dbReference>
<accession>A0A0K0WSJ4</accession>
<dbReference type="PROSITE" id="PS50143">
    <property type="entry name" value="BIR_REPEAT_2"/>
    <property type="match status" value="2"/>
</dbReference>
<feature type="region of interest" description="Disordered" evidence="2">
    <location>
        <begin position="88"/>
        <end position="107"/>
    </location>
</feature>
<evidence type="ECO:0000313" key="4">
    <source>
        <dbReference type="EMBL" id="AKS25432.1"/>
    </source>
</evidence>
<dbReference type="InterPro" id="IPR013083">
    <property type="entry name" value="Znf_RING/FYVE/PHD"/>
</dbReference>
<proteinExistence type="predicted"/>
<keyword evidence="5" id="KW-1185">Reference proteome</keyword>
<evidence type="ECO:0000256" key="1">
    <source>
        <dbReference type="PROSITE-ProRule" id="PRU00175"/>
    </source>
</evidence>
<dbReference type="Proteomes" id="UP000232791">
    <property type="component" value="Segment"/>
</dbReference>
<protein>
    <submittedName>
        <fullName evidence="4">Iap-3</fullName>
    </submittedName>
</protein>
<dbReference type="Gene3D" id="3.30.40.10">
    <property type="entry name" value="Zinc/RING finger domain, C3HC4 (zinc finger)"/>
    <property type="match status" value="1"/>
</dbReference>